<comment type="caution">
    <text evidence="15">The sequence shown here is derived from an EMBL/GenBank/DDBJ whole genome shotgun (WGS) entry which is preliminary data.</text>
</comment>
<evidence type="ECO:0000256" key="11">
    <source>
        <dbReference type="ARBA" id="ARBA00045736"/>
    </source>
</evidence>
<comment type="pathway">
    <text evidence="2">Capsule biogenesis; capsule polysaccharide biosynthesis.</text>
</comment>
<keyword evidence="6 13" id="KW-0812">Transmembrane</keyword>
<comment type="subcellular location">
    <subcellularLocation>
        <location evidence="1">Cell membrane</location>
        <topology evidence="1">Multi-pass membrane protein</topology>
    </subcellularLocation>
</comment>
<feature type="transmembrane region" description="Helical" evidence="13">
    <location>
        <begin position="180"/>
        <end position="201"/>
    </location>
</feature>
<evidence type="ECO:0000256" key="6">
    <source>
        <dbReference type="ARBA" id="ARBA00022692"/>
    </source>
</evidence>
<dbReference type="GO" id="GO:0004713">
    <property type="term" value="F:protein tyrosine kinase activity"/>
    <property type="evidence" value="ECO:0007669"/>
    <property type="project" value="TreeGrafter"/>
</dbReference>
<dbReference type="Pfam" id="PF02706">
    <property type="entry name" value="Wzz"/>
    <property type="match status" value="1"/>
</dbReference>
<sequence>MEETISIGQIIDILKKRIKWIISGFIVGILLAGTISFFFLTPRYSSASQLIVQVTKQSEGNVNLQNDINGNLLLINTYKDMIMGDLVIEKVREELKKDHGYHFTNEELKNMIEVQQSQNSQMFQIITKAARPREAAHVSNKVSEVFQSKAQEVLDINKVTITSNALAPHKPFWPNHKLNLLIGTAIGLISGLALAFGLELFDKTVNDEAFIADKLELPVLGQVSEMTRREVTEGKKTLQTKSERKKSSATVRTLRERM</sequence>
<dbReference type="GO" id="GO:0005886">
    <property type="term" value="C:plasma membrane"/>
    <property type="evidence" value="ECO:0007669"/>
    <property type="project" value="UniProtKB-SubCell"/>
</dbReference>
<name>A0A4P5PBG7_9ENTE</name>
<keyword evidence="15" id="KW-0808">Transferase</keyword>
<evidence type="ECO:0000313" key="15">
    <source>
        <dbReference type="EMBL" id="GCF93288.1"/>
    </source>
</evidence>
<dbReference type="GO" id="GO:0000271">
    <property type="term" value="P:polysaccharide biosynthetic process"/>
    <property type="evidence" value="ECO:0007669"/>
    <property type="project" value="UniProtKB-KW"/>
</dbReference>
<feature type="region of interest" description="Disordered" evidence="12">
    <location>
        <begin position="230"/>
        <end position="258"/>
    </location>
</feature>
<feature type="compositionally biased region" description="Basic and acidic residues" evidence="12">
    <location>
        <begin position="230"/>
        <end position="246"/>
    </location>
</feature>
<evidence type="ECO:0000256" key="4">
    <source>
        <dbReference type="ARBA" id="ARBA00020739"/>
    </source>
</evidence>
<gene>
    <name evidence="15" type="primary">capA_1</name>
    <name evidence="15" type="ORF">NRIC_11790</name>
</gene>
<dbReference type="PANTHER" id="PTHR32309:SF13">
    <property type="entry name" value="FERRIC ENTEROBACTIN TRANSPORT PROTEIN FEPE"/>
    <property type="match status" value="1"/>
</dbReference>
<dbReference type="EMBL" id="BJCC01000009">
    <property type="protein sequence ID" value="GCF93288.1"/>
    <property type="molecule type" value="Genomic_DNA"/>
</dbReference>
<organism evidence="15 16">
    <name type="scientific">Enterococcus florum</name>
    <dbReference type="NCBI Taxonomy" id="2480627"/>
    <lineage>
        <taxon>Bacteria</taxon>
        <taxon>Bacillati</taxon>
        <taxon>Bacillota</taxon>
        <taxon>Bacilli</taxon>
        <taxon>Lactobacillales</taxon>
        <taxon>Enterococcaceae</taxon>
        <taxon>Enterococcus</taxon>
    </lineage>
</organism>
<evidence type="ECO:0000313" key="16">
    <source>
        <dbReference type="Proteomes" id="UP000290567"/>
    </source>
</evidence>
<feature type="transmembrane region" description="Helical" evidence="13">
    <location>
        <begin position="20"/>
        <end position="40"/>
    </location>
</feature>
<evidence type="ECO:0000256" key="12">
    <source>
        <dbReference type="SAM" id="MobiDB-lite"/>
    </source>
</evidence>
<keyword evidence="8 13" id="KW-1133">Transmembrane helix</keyword>
<evidence type="ECO:0000256" key="8">
    <source>
        <dbReference type="ARBA" id="ARBA00022989"/>
    </source>
</evidence>
<keyword evidence="5" id="KW-1003">Cell membrane</keyword>
<evidence type="ECO:0000256" key="1">
    <source>
        <dbReference type="ARBA" id="ARBA00004651"/>
    </source>
</evidence>
<evidence type="ECO:0000256" key="7">
    <source>
        <dbReference type="ARBA" id="ARBA00022903"/>
    </source>
</evidence>
<keyword evidence="9 13" id="KW-0472">Membrane</keyword>
<accession>A0A4P5PBG7</accession>
<evidence type="ECO:0000256" key="3">
    <source>
        <dbReference type="ARBA" id="ARBA00006683"/>
    </source>
</evidence>
<keyword evidence="16" id="KW-1185">Reference proteome</keyword>
<protein>
    <recommendedName>
        <fullName evidence="4">Capsular polysaccharide biosynthesis protein CpsC</fullName>
    </recommendedName>
</protein>
<dbReference type="OrthoDB" id="2360475at2"/>
<evidence type="ECO:0000256" key="13">
    <source>
        <dbReference type="SAM" id="Phobius"/>
    </source>
</evidence>
<evidence type="ECO:0000256" key="2">
    <source>
        <dbReference type="ARBA" id="ARBA00005132"/>
    </source>
</evidence>
<comment type="function">
    <text evidence="11">Required for CpsD phosphorylation. Involved in the regulation of capsular polysaccharide biosynthesis. May be part of a complex that directs the coordinated polymerization and export to the cell surface of the capsular polysaccharide.</text>
</comment>
<dbReference type="PANTHER" id="PTHR32309">
    <property type="entry name" value="TYROSINE-PROTEIN KINASE"/>
    <property type="match status" value="1"/>
</dbReference>
<dbReference type="Proteomes" id="UP000290567">
    <property type="component" value="Unassembled WGS sequence"/>
</dbReference>
<dbReference type="InterPro" id="IPR003856">
    <property type="entry name" value="LPS_length_determ_N"/>
</dbReference>
<reference evidence="16" key="1">
    <citation type="submission" date="2019-02" db="EMBL/GenBank/DDBJ databases">
        <title>Draft genome sequence of Enterococcus sp. Gos25-1.</title>
        <authorList>
            <person name="Tanaka N."/>
            <person name="Shiwa Y."/>
            <person name="Fujita N."/>
        </authorList>
    </citation>
    <scope>NUCLEOTIDE SEQUENCE [LARGE SCALE GENOMIC DNA]</scope>
    <source>
        <strain evidence="16">Gos25-1</strain>
    </source>
</reference>
<proteinExistence type="inferred from homology"/>
<feature type="domain" description="Polysaccharide chain length determinant N-terminal" evidence="14">
    <location>
        <begin position="3"/>
        <end position="95"/>
    </location>
</feature>
<evidence type="ECO:0000256" key="10">
    <source>
        <dbReference type="ARBA" id="ARBA00023169"/>
    </source>
</evidence>
<comment type="similarity">
    <text evidence="3">Belongs to the CpsC/CapA family.</text>
</comment>
<keyword evidence="7" id="KW-0972">Capsule biogenesis/degradation</keyword>
<evidence type="ECO:0000256" key="9">
    <source>
        <dbReference type="ARBA" id="ARBA00023136"/>
    </source>
</evidence>
<keyword evidence="15" id="KW-0418">Kinase</keyword>
<dbReference type="RefSeq" id="WP_146621747.1">
    <property type="nucleotide sequence ID" value="NZ_BJCC01000009.1"/>
</dbReference>
<dbReference type="AlphaFoldDB" id="A0A4P5PBG7"/>
<evidence type="ECO:0000256" key="5">
    <source>
        <dbReference type="ARBA" id="ARBA00022475"/>
    </source>
</evidence>
<dbReference type="InterPro" id="IPR050445">
    <property type="entry name" value="Bact_polysacc_biosynth/exp"/>
</dbReference>
<evidence type="ECO:0000259" key="14">
    <source>
        <dbReference type="Pfam" id="PF02706"/>
    </source>
</evidence>
<keyword evidence="10" id="KW-0270">Exopolysaccharide synthesis</keyword>